<dbReference type="InterPro" id="IPR000182">
    <property type="entry name" value="GNAT_dom"/>
</dbReference>
<protein>
    <recommendedName>
        <fullName evidence="1">N-acetyltransferase domain-containing protein</fullName>
    </recommendedName>
</protein>
<feature type="domain" description="N-acetyltransferase" evidence="1">
    <location>
        <begin position="160"/>
        <end position="312"/>
    </location>
</feature>
<gene>
    <name evidence="2" type="ORF">SBA_ch1_28210</name>
</gene>
<dbReference type="PROSITE" id="PS51186">
    <property type="entry name" value="GNAT"/>
    <property type="match status" value="1"/>
</dbReference>
<dbReference type="EMBL" id="AP018817">
    <property type="protein sequence ID" value="BBF70621.1"/>
    <property type="molecule type" value="Genomic_DNA"/>
</dbReference>
<keyword evidence="3" id="KW-1185">Reference proteome</keyword>
<dbReference type="RefSeq" id="WP_261934905.1">
    <property type="nucleotide sequence ID" value="NZ_AP018817.1"/>
</dbReference>
<name>A0ABM7FZT1_9SPHN</name>
<accession>A0ABM7FZT1</accession>
<evidence type="ECO:0000259" key="1">
    <source>
        <dbReference type="PROSITE" id="PS51186"/>
    </source>
</evidence>
<evidence type="ECO:0000313" key="2">
    <source>
        <dbReference type="EMBL" id="BBF70621.1"/>
    </source>
</evidence>
<dbReference type="Gene3D" id="3.40.630.30">
    <property type="match status" value="1"/>
</dbReference>
<dbReference type="InterPro" id="IPR016181">
    <property type="entry name" value="Acyl_CoA_acyltransferase"/>
</dbReference>
<dbReference type="Proteomes" id="UP001059971">
    <property type="component" value="Chromosome 1"/>
</dbReference>
<reference evidence="2" key="1">
    <citation type="submission" date="2018-07" db="EMBL/GenBank/DDBJ databases">
        <title>Complete genome sequence of Sphingomonas bisphenolicum strain AO1, a bisphenol A degradative bacterium isolated from Japanese farm field.</title>
        <authorList>
            <person name="Murakami M."/>
            <person name="Koh M."/>
            <person name="Koba S."/>
            <person name="Matsumura Y."/>
        </authorList>
    </citation>
    <scope>NUCLEOTIDE SEQUENCE</scope>
    <source>
        <strain evidence="2">AO1</strain>
    </source>
</reference>
<sequence length="508" mass="56797">MSAPRFLIDTNVFIGLEDHAEVAPHFASLQQLAGRHGVEIFVHEAAIDDIRRDKDETRRRVSLSKIKKFPVIGKMAGIDQTLLEAKYGRIRRPNDLVDATLLHALDIGVADFLVTEDQGLHERAERISSTFGARVLYVADAVSFLRTTYEAVAVVLPAVVEMEANTISQDDPIFVSLRGDYPGFDDWWREKCIKPMRKCWVVMDEGNVAGLLVRKDEKSGDTDATLPGQKILKICTFKVRTESRGVKLGELLLKQVLWHAQSNNHDVVYLTTFPGQQTLMALLEYYGFRHTHDNSNGEKVYEKAIGRDRLLRPDGISLFDLARENYPRFATGDGVAAYAIPIQEEFHEILFPELMNRKQFSLFGDTGFQRPGNTIRKVYLCRAPAQLSQPGALLFFYKGKSESQPSQAITTVGVFEEMKLAHSTEELRRLAGGRSVYSDTQLRNLAATQNRPVKVINFLLAAHLEPPMQLAALKSSSVFAGHPPQSIKNLLPAQQMSVLGQGAFGFAI</sequence>
<organism evidence="2 3">
    <name type="scientific">Sphingomonas bisphenolicum</name>
    <dbReference type="NCBI Taxonomy" id="296544"/>
    <lineage>
        <taxon>Bacteria</taxon>
        <taxon>Pseudomonadati</taxon>
        <taxon>Pseudomonadota</taxon>
        <taxon>Alphaproteobacteria</taxon>
        <taxon>Sphingomonadales</taxon>
        <taxon>Sphingomonadaceae</taxon>
        <taxon>Sphingomonas</taxon>
    </lineage>
</organism>
<dbReference type="Pfam" id="PF00583">
    <property type="entry name" value="Acetyltransf_1"/>
    <property type="match status" value="1"/>
</dbReference>
<proteinExistence type="predicted"/>
<evidence type="ECO:0000313" key="3">
    <source>
        <dbReference type="Proteomes" id="UP001059971"/>
    </source>
</evidence>
<dbReference type="SUPFAM" id="SSF55729">
    <property type="entry name" value="Acyl-CoA N-acyltransferases (Nat)"/>
    <property type="match status" value="1"/>
</dbReference>